<accession>A0A2J7PEE4</accession>
<evidence type="ECO:0000313" key="2">
    <source>
        <dbReference type="Proteomes" id="UP000235965"/>
    </source>
</evidence>
<sequence length="70" mass="7897">MGDFSDFEREQIVGVRLAGAFVTVLDIRVRDNFPPPTGKMFFKKTGIKFCYSGLKTCRVHSKKYCGCIEG</sequence>
<protein>
    <submittedName>
        <fullName evidence="1">Uncharacterized protein</fullName>
    </submittedName>
</protein>
<dbReference type="AlphaFoldDB" id="A0A2J7PEE4"/>
<dbReference type="Proteomes" id="UP000235965">
    <property type="component" value="Unassembled WGS sequence"/>
</dbReference>
<proteinExistence type="predicted"/>
<dbReference type="InParanoid" id="A0A2J7PEE4"/>
<dbReference type="EMBL" id="NEVH01026101">
    <property type="protein sequence ID" value="PNF14682.1"/>
    <property type="molecule type" value="Genomic_DNA"/>
</dbReference>
<reference evidence="1 2" key="1">
    <citation type="submission" date="2017-12" db="EMBL/GenBank/DDBJ databases">
        <title>Hemimetabolous genomes reveal molecular basis of termite eusociality.</title>
        <authorList>
            <person name="Harrison M.C."/>
            <person name="Jongepier E."/>
            <person name="Robertson H.M."/>
            <person name="Arning N."/>
            <person name="Bitard-Feildel T."/>
            <person name="Chao H."/>
            <person name="Childers C.P."/>
            <person name="Dinh H."/>
            <person name="Doddapaneni H."/>
            <person name="Dugan S."/>
            <person name="Gowin J."/>
            <person name="Greiner C."/>
            <person name="Han Y."/>
            <person name="Hu H."/>
            <person name="Hughes D.S.T."/>
            <person name="Huylmans A.-K."/>
            <person name="Kemena C."/>
            <person name="Kremer L.P.M."/>
            <person name="Lee S.L."/>
            <person name="Lopez-Ezquerra A."/>
            <person name="Mallet L."/>
            <person name="Monroy-Kuhn J.M."/>
            <person name="Moser A."/>
            <person name="Murali S.C."/>
            <person name="Muzny D.M."/>
            <person name="Otani S."/>
            <person name="Piulachs M.-D."/>
            <person name="Poelchau M."/>
            <person name="Qu J."/>
            <person name="Schaub F."/>
            <person name="Wada-Katsumata A."/>
            <person name="Worley K.C."/>
            <person name="Xie Q."/>
            <person name="Ylla G."/>
            <person name="Poulsen M."/>
            <person name="Gibbs R.A."/>
            <person name="Schal C."/>
            <person name="Richards S."/>
            <person name="Belles X."/>
            <person name="Korb J."/>
            <person name="Bornberg-Bauer E."/>
        </authorList>
    </citation>
    <scope>NUCLEOTIDE SEQUENCE [LARGE SCALE GENOMIC DNA]</scope>
    <source>
        <tissue evidence="1">Whole body</tissue>
    </source>
</reference>
<gene>
    <name evidence="1" type="ORF">B7P43_G10255</name>
</gene>
<keyword evidence="2" id="KW-1185">Reference proteome</keyword>
<comment type="caution">
    <text evidence="1">The sequence shown here is derived from an EMBL/GenBank/DDBJ whole genome shotgun (WGS) entry which is preliminary data.</text>
</comment>
<name>A0A2J7PEE4_9NEOP</name>
<organism evidence="1 2">
    <name type="scientific">Cryptotermes secundus</name>
    <dbReference type="NCBI Taxonomy" id="105785"/>
    <lineage>
        <taxon>Eukaryota</taxon>
        <taxon>Metazoa</taxon>
        <taxon>Ecdysozoa</taxon>
        <taxon>Arthropoda</taxon>
        <taxon>Hexapoda</taxon>
        <taxon>Insecta</taxon>
        <taxon>Pterygota</taxon>
        <taxon>Neoptera</taxon>
        <taxon>Polyneoptera</taxon>
        <taxon>Dictyoptera</taxon>
        <taxon>Blattodea</taxon>
        <taxon>Blattoidea</taxon>
        <taxon>Termitoidae</taxon>
        <taxon>Kalotermitidae</taxon>
        <taxon>Cryptotermitinae</taxon>
        <taxon>Cryptotermes</taxon>
    </lineage>
</organism>
<evidence type="ECO:0000313" key="1">
    <source>
        <dbReference type="EMBL" id="PNF14682.1"/>
    </source>
</evidence>